<dbReference type="FunFam" id="1.10.220.20:FF:000005">
    <property type="entry name" value="ARF guanine-nucleotide exchange factor GNOM"/>
    <property type="match status" value="1"/>
</dbReference>
<dbReference type="GO" id="GO:0016020">
    <property type="term" value="C:membrane"/>
    <property type="evidence" value="ECO:0007669"/>
    <property type="project" value="UniProtKB-SubCell"/>
</dbReference>
<evidence type="ECO:0000256" key="1">
    <source>
        <dbReference type="ARBA" id="ARBA00004287"/>
    </source>
</evidence>
<dbReference type="InterPro" id="IPR023394">
    <property type="entry name" value="Sec7_C_sf"/>
</dbReference>
<dbReference type="Gene3D" id="1.10.220.20">
    <property type="match status" value="1"/>
</dbReference>
<organism evidence="5 6">
    <name type="scientific">Hevea brasiliensis</name>
    <name type="common">Para rubber tree</name>
    <name type="synonym">Siphonia brasiliensis</name>
    <dbReference type="NCBI Taxonomy" id="3981"/>
    <lineage>
        <taxon>Eukaryota</taxon>
        <taxon>Viridiplantae</taxon>
        <taxon>Streptophyta</taxon>
        <taxon>Embryophyta</taxon>
        <taxon>Tracheophyta</taxon>
        <taxon>Spermatophyta</taxon>
        <taxon>Magnoliopsida</taxon>
        <taxon>eudicotyledons</taxon>
        <taxon>Gunneridae</taxon>
        <taxon>Pentapetalae</taxon>
        <taxon>rosids</taxon>
        <taxon>fabids</taxon>
        <taxon>Malpighiales</taxon>
        <taxon>Euphorbiaceae</taxon>
        <taxon>Crotonoideae</taxon>
        <taxon>Micrandreae</taxon>
        <taxon>Hevea</taxon>
    </lineage>
</organism>
<protein>
    <recommendedName>
        <fullName evidence="4">SEC7 domain-containing protein</fullName>
    </recommendedName>
</protein>
<dbReference type="InterPro" id="IPR000904">
    <property type="entry name" value="Sec7_dom"/>
</dbReference>
<dbReference type="PROSITE" id="PS50190">
    <property type="entry name" value="SEC7"/>
    <property type="match status" value="1"/>
</dbReference>
<dbReference type="Proteomes" id="UP000467840">
    <property type="component" value="Chromosome 15"/>
</dbReference>
<evidence type="ECO:0000313" key="5">
    <source>
        <dbReference type="EMBL" id="KAF2313590.1"/>
    </source>
</evidence>
<gene>
    <name evidence="5" type="ORF">GH714_012313</name>
</gene>
<dbReference type="Gene3D" id="1.10.1000.11">
    <property type="entry name" value="Arf Nucleotide-binding Site Opener,domain 2"/>
    <property type="match status" value="1"/>
</dbReference>
<dbReference type="GO" id="GO:0032012">
    <property type="term" value="P:regulation of ARF protein signal transduction"/>
    <property type="evidence" value="ECO:0007669"/>
    <property type="project" value="InterPro"/>
</dbReference>
<feature type="domain" description="SEC7" evidence="4">
    <location>
        <begin position="57"/>
        <end position="294"/>
    </location>
</feature>
<evidence type="ECO:0000256" key="3">
    <source>
        <dbReference type="SAM" id="MobiDB-lite"/>
    </source>
</evidence>
<evidence type="ECO:0000256" key="2">
    <source>
        <dbReference type="ARBA" id="ARBA00004514"/>
    </source>
</evidence>
<comment type="caution">
    <text evidence="5">The sequence shown here is derived from an EMBL/GenBank/DDBJ whole genome shotgun (WGS) entry which is preliminary data.</text>
</comment>
<dbReference type="InterPro" id="IPR035999">
    <property type="entry name" value="Sec7_dom_sf"/>
</dbReference>
<keyword evidence="6" id="KW-1185">Reference proteome</keyword>
<dbReference type="PANTHER" id="PTHR10663">
    <property type="entry name" value="GUANYL-NUCLEOTIDE EXCHANGE FACTOR"/>
    <property type="match status" value="1"/>
</dbReference>
<proteinExistence type="predicted"/>
<feature type="region of interest" description="Disordered" evidence="3">
    <location>
        <begin position="295"/>
        <end position="325"/>
    </location>
</feature>
<dbReference type="SMART" id="SM00222">
    <property type="entry name" value="Sec7"/>
    <property type="match status" value="1"/>
</dbReference>
<evidence type="ECO:0000259" key="4">
    <source>
        <dbReference type="PROSITE" id="PS50190"/>
    </source>
</evidence>
<dbReference type="AlphaFoldDB" id="A0A6A6MIM3"/>
<dbReference type="PANTHER" id="PTHR10663:SF353">
    <property type="entry name" value="ARF GUANINE-NUCLEOTIDE EXCHANGE FACTOR GNL1"/>
    <property type="match status" value="1"/>
</dbReference>
<dbReference type="GO" id="GO:0005085">
    <property type="term" value="F:guanyl-nucleotide exchange factor activity"/>
    <property type="evidence" value="ECO:0007669"/>
    <property type="project" value="InterPro"/>
</dbReference>
<comment type="subcellular location">
    <subcellularLocation>
        <location evidence="2">Cytoplasm</location>
        <location evidence="2">Cytosol</location>
    </subcellularLocation>
    <subcellularLocation>
        <location evidence="1">Membrane</location>
        <topology evidence="1">Peripheral membrane protein</topology>
        <orientation evidence="1">Cytoplasmic side</orientation>
    </subcellularLocation>
</comment>
<sequence length="669" mass="74841">MHIVALDGLVSMIKGMADRIGNELSLSKDASVDLEGCKAFWTMKCETYSDPNVWIPHVLKMRHIKRKLMVGVDHFNQDPKTGLEFLQGKHLLPEKLDPLCVASLFRYTAGLDKNLIGDFLGNHDEFCVQVLQEFARTFDFQGLNLDTALRLFLGTFRLPGESQKIQRSHNCCYVSGFLSHRTRRGLKTCDDGFLEIAKFSSSYNCDDVLDDLVVSLCKFTAHLTPLSVDDAILAFGEDTKARMAATTVFTMANWYGDYIRCGWKNILNCVLSFHKLGLLPARLISDAADDMELSSDIERAKPAPSPSSSLTSHTTPSGTTTRKSSGLMGQFSQLLSFDIEEPRLLPTEEQLAAHQLIRETIQSCYIDSIFTESKFLQSESLLQLIRSLILAASHLHNGTSPVEDEGAAVFCLDLLIAVTLNIRDRIMLIWQEVYEHISNVVQSTIMPCILLEKAVFGLLRICQRLLPYKENLTDELLKSLQLILKLDTRVADAYCEQITQELIHLVKAKAIHIKSHVGWRAIISLLSITAQHPEASRTGFEALAFIMSDGEHLLPSNYVLCVDAARQFAESRLGHVEWCVSALDMMAGSVVCLARWCSEAEIAVGQEAAMKVSQDIGEMWLRLVQGLRKVCLDHREQVRNHAILMLQRCMAGADVMCIPMLCGSNVLIW</sequence>
<dbReference type="GO" id="GO:0005829">
    <property type="term" value="C:cytosol"/>
    <property type="evidence" value="ECO:0007669"/>
    <property type="project" value="UniProtKB-SubCell"/>
</dbReference>
<accession>A0A6A6MIM3</accession>
<feature type="compositionally biased region" description="Low complexity" evidence="3">
    <location>
        <begin position="306"/>
        <end position="325"/>
    </location>
</feature>
<name>A0A6A6MIM3_HEVBR</name>
<evidence type="ECO:0000313" key="6">
    <source>
        <dbReference type="Proteomes" id="UP000467840"/>
    </source>
</evidence>
<dbReference type="SUPFAM" id="SSF48425">
    <property type="entry name" value="Sec7 domain"/>
    <property type="match status" value="1"/>
</dbReference>
<reference evidence="5 6" key="1">
    <citation type="journal article" date="2020" name="Mol. Plant">
        <title>The Chromosome-Based Rubber Tree Genome Provides New Insights into Spurge Genome Evolution and Rubber Biosynthesis.</title>
        <authorList>
            <person name="Liu J."/>
            <person name="Shi C."/>
            <person name="Shi C.C."/>
            <person name="Li W."/>
            <person name="Zhang Q.J."/>
            <person name="Zhang Y."/>
            <person name="Li K."/>
            <person name="Lu H.F."/>
            <person name="Shi C."/>
            <person name="Zhu S.T."/>
            <person name="Xiao Z.Y."/>
            <person name="Nan H."/>
            <person name="Yue Y."/>
            <person name="Zhu X.G."/>
            <person name="Wu Y."/>
            <person name="Hong X.N."/>
            <person name="Fan G.Y."/>
            <person name="Tong Y."/>
            <person name="Zhang D."/>
            <person name="Mao C.L."/>
            <person name="Liu Y.L."/>
            <person name="Hao S.J."/>
            <person name="Liu W.Q."/>
            <person name="Lv M.Q."/>
            <person name="Zhang H.B."/>
            <person name="Liu Y."/>
            <person name="Hu-Tang G.R."/>
            <person name="Wang J.P."/>
            <person name="Wang J.H."/>
            <person name="Sun Y.H."/>
            <person name="Ni S.B."/>
            <person name="Chen W.B."/>
            <person name="Zhang X.C."/>
            <person name="Jiao Y.N."/>
            <person name="Eichler E.E."/>
            <person name="Li G.H."/>
            <person name="Liu X."/>
            <person name="Gao L.Z."/>
        </authorList>
    </citation>
    <scope>NUCLEOTIDE SEQUENCE [LARGE SCALE GENOMIC DNA]</scope>
    <source>
        <strain evidence="6">cv. GT1</strain>
        <tissue evidence="5">Leaf</tissue>
    </source>
</reference>
<dbReference type="EMBL" id="JAAGAX010000005">
    <property type="protein sequence ID" value="KAF2313590.1"/>
    <property type="molecule type" value="Genomic_DNA"/>
</dbReference>
<dbReference type="Pfam" id="PF01369">
    <property type="entry name" value="Sec7"/>
    <property type="match status" value="1"/>
</dbReference>